<dbReference type="AlphaFoldDB" id="A0A8K1GDH0"/>
<dbReference type="EMBL" id="SWJQ01000299">
    <property type="protein sequence ID" value="TRZ16710.1"/>
    <property type="molecule type" value="Genomic_DNA"/>
</dbReference>
<dbReference type="PANTHER" id="PTHR46341:SF2">
    <property type="entry name" value="PROTEIN LRATD2"/>
    <property type="match status" value="1"/>
</dbReference>
<dbReference type="Pfam" id="PF04970">
    <property type="entry name" value="LRAT"/>
    <property type="match status" value="2"/>
</dbReference>
<dbReference type="Gene3D" id="3.90.1720.10">
    <property type="entry name" value="endopeptidase domain like (from Nostoc punctiforme)"/>
    <property type="match status" value="2"/>
</dbReference>
<sequence>MGNQVEKLTHLNYKEVPTADPTGMDRDEGPRIGVSYIFSNDDDELEQQQDSVHDLGGENPALQPYDPQLHEVECSVYYRDECIYQKSFSQEDAHLEEGDEGGGGHLSTYTPENLLNRCKPGDLVEFVCQAQYPHWVVYVGDFQVVHLHRLEVVNSFLTDASQGRRGRIANQLYRYKPLSPAAVVRNALEQVGCKDRDLSWRNSECFAAWCRYGRREFKIGGELRIGKQPYRLQIRLGDKRSHTLEFQSLEDLIMEKRRNDQIAGMGNQVEKLTHLNYKEVPTADPTGMDRDEGPRIGVSYIFSNDDDELEQQQDSVHDLGGENPALQPYDPQLHEVECSVYYRDECIYQKSFSQEDAHLEEGDEGGGGHLSTYTPENLLNRCKPGDLVEFVCQAQYPHWVVYVGDFQVVHLHRLEVVNSFLTDASQGRRGRIANQLYRYKPLSPAAVVRNALEQVGCKDRDLSWRNSECFAAWCRYGRREFKIGGELRIGKQPYRLQIRLGDKRSHTLEFQSLEDLIMEKRRNDQIGRAAVIQELSSHLQTAEEEEEEEEHRHPGVQTAVE</sequence>
<dbReference type="Proteomes" id="UP000796761">
    <property type="component" value="Unassembled WGS sequence"/>
</dbReference>
<protein>
    <recommendedName>
        <fullName evidence="2">LRAT domain-containing protein</fullName>
    </recommendedName>
</protein>
<evidence type="ECO:0000313" key="3">
    <source>
        <dbReference type="EMBL" id="TRZ16710.1"/>
    </source>
</evidence>
<reference evidence="3" key="1">
    <citation type="submission" date="2019-04" db="EMBL/GenBank/DDBJ databases">
        <title>Genome assembly of Zosterops borbonicus 15179.</title>
        <authorList>
            <person name="Leroy T."/>
            <person name="Anselmetti Y."/>
            <person name="Tilak M.-K."/>
            <person name="Nabholz B."/>
        </authorList>
    </citation>
    <scope>NUCLEOTIDE SEQUENCE</scope>
    <source>
        <strain evidence="3">HGM_15179</strain>
        <tissue evidence="3">Muscle</tissue>
    </source>
</reference>
<dbReference type="PANTHER" id="PTHR46341">
    <property type="entry name" value="PROTEIN FAM84B-RELATED"/>
    <property type="match status" value="1"/>
</dbReference>
<evidence type="ECO:0000259" key="2">
    <source>
        <dbReference type="PROSITE" id="PS51934"/>
    </source>
</evidence>
<feature type="domain" description="LRAT" evidence="2">
    <location>
        <begin position="124"/>
        <end position="219"/>
    </location>
</feature>
<feature type="region of interest" description="Disordered" evidence="1">
    <location>
        <begin position="537"/>
        <end position="561"/>
    </location>
</feature>
<keyword evidence="4" id="KW-1185">Reference proteome</keyword>
<name>A0A8K1GDH0_9PASS</name>
<organism evidence="3 4">
    <name type="scientific">Zosterops borbonicus</name>
    <dbReference type="NCBI Taxonomy" id="364589"/>
    <lineage>
        <taxon>Eukaryota</taxon>
        <taxon>Metazoa</taxon>
        <taxon>Chordata</taxon>
        <taxon>Craniata</taxon>
        <taxon>Vertebrata</taxon>
        <taxon>Euteleostomi</taxon>
        <taxon>Archelosauria</taxon>
        <taxon>Archosauria</taxon>
        <taxon>Dinosauria</taxon>
        <taxon>Saurischia</taxon>
        <taxon>Theropoda</taxon>
        <taxon>Coelurosauria</taxon>
        <taxon>Aves</taxon>
        <taxon>Neognathae</taxon>
        <taxon>Neoaves</taxon>
        <taxon>Telluraves</taxon>
        <taxon>Australaves</taxon>
        <taxon>Passeriformes</taxon>
        <taxon>Sylvioidea</taxon>
        <taxon>Zosteropidae</taxon>
        <taxon>Zosterops</taxon>
    </lineage>
</organism>
<dbReference type="PROSITE" id="PS51934">
    <property type="entry name" value="LRAT"/>
    <property type="match status" value="2"/>
</dbReference>
<proteinExistence type="predicted"/>
<evidence type="ECO:0000256" key="1">
    <source>
        <dbReference type="SAM" id="MobiDB-lite"/>
    </source>
</evidence>
<dbReference type="OrthoDB" id="6157531at2759"/>
<comment type="caution">
    <text evidence="3">The sequence shown here is derived from an EMBL/GenBank/DDBJ whole genome shotgun (WGS) entry which is preliminary data.</text>
</comment>
<gene>
    <name evidence="3" type="ORF">HGM15179_010400</name>
</gene>
<dbReference type="InterPro" id="IPR043299">
    <property type="entry name" value="LRATD1_LRATD2"/>
</dbReference>
<feature type="domain" description="LRAT" evidence="2">
    <location>
        <begin position="388"/>
        <end position="483"/>
    </location>
</feature>
<evidence type="ECO:0000313" key="4">
    <source>
        <dbReference type="Proteomes" id="UP000796761"/>
    </source>
</evidence>
<accession>A0A8K1GDH0</accession>
<dbReference type="InterPro" id="IPR007053">
    <property type="entry name" value="LRAT_dom"/>
</dbReference>